<sequence>MSATNPTTAQAATQTYQAPLRPMSLIGIFKGGDADRILMRNRGGDIVALVEGEPNDGLTLTEAGEGWAMVMEGATIHRLVIG</sequence>
<gene>
    <name evidence="1" type="ORF">DC363_00380</name>
</gene>
<dbReference type="Proteomes" id="UP000244817">
    <property type="component" value="Unassembled WGS sequence"/>
</dbReference>
<dbReference type="EMBL" id="QCYG01000001">
    <property type="protein sequence ID" value="PVA07993.1"/>
    <property type="molecule type" value="Genomic_DNA"/>
</dbReference>
<evidence type="ECO:0000313" key="2">
    <source>
        <dbReference type="Proteomes" id="UP000244817"/>
    </source>
</evidence>
<dbReference type="OrthoDB" id="1351482at28211"/>
<comment type="caution">
    <text evidence="1">The sequence shown here is derived from an EMBL/GenBank/DDBJ whole genome shotgun (WGS) entry which is preliminary data.</text>
</comment>
<organism evidence="1 2">
    <name type="scientific">Thalassorhabdomicrobium marinisediminis</name>
    <dbReference type="NCBI Taxonomy" id="2170577"/>
    <lineage>
        <taxon>Bacteria</taxon>
        <taxon>Pseudomonadati</taxon>
        <taxon>Pseudomonadota</taxon>
        <taxon>Alphaproteobacteria</taxon>
        <taxon>Rhodobacterales</taxon>
        <taxon>Paracoccaceae</taxon>
        <taxon>Thalassorhabdomicrobium</taxon>
    </lineage>
</organism>
<name>A0A2T7G0N5_9RHOB</name>
<reference evidence="1 2" key="1">
    <citation type="submission" date="2018-04" db="EMBL/GenBank/DDBJ databases">
        <title>Pelagivirga bohaiensis gen. nov., sp. nov., a bacterium isolated from the Bohai Sea.</title>
        <authorList>
            <person name="Ji X."/>
        </authorList>
    </citation>
    <scope>NUCLEOTIDE SEQUENCE [LARGE SCALE GENOMIC DNA]</scope>
    <source>
        <strain evidence="1 2">BH-SD16</strain>
    </source>
</reference>
<keyword evidence="2" id="KW-1185">Reference proteome</keyword>
<dbReference type="RefSeq" id="WP_108639149.1">
    <property type="nucleotide sequence ID" value="NZ_QCYG01000001.1"/>
</dbReference>
<evidence type="ECO:0000313" key="1">
    <source>
        <dbReference type="EMBL" id="PVA07993.1"/>
    </source>
</evidence>
<proteinExistence type="predicted"/>
<dbReference type="AlphaFoldDB" id="A0A2T7G0N5"/>
<protein>
    <submittedName>
        <fullName evidence="1">Uncharacterized protein</fullName>
    </submittedName>
</protein>
<accession>A0A2T7G0N5</accession>